<dbReference type="GeneID" id="55608620"/>
<evidence type="ECO:0000313" key="1">
    <source>
        <dbReference type="EMBL" id="AXC34542.1"/>
    </source>
</evidence>
<keyword evidence="1" id="KW-0378">Hydrolase</keyword>
<dbReference type="Gene3D" id="3.40.50.1000">
    <property type="entry name" value="HAD superfamily/HAD-like"/>
    <property type="match status" value="1"/>
</dbReference>
<dbReference type="GO" id="GO:0004527">
    <property type="term" value="F:exonuclease activity"/>
    <property type="evidence" value="ECO:0007669"/>
    <property type="project" value="UniProtKB-KW"/>
</dbReference>
<accession>A0A384ZSA5</accession>
<keyword evidence="1" id="KW-0269">Exonuclease</keyword>
<dbReference type="Proteomes" id="UP000260311">
    <property type="component" value="Segment"/>
</dbReference>
<keyword evidence="2" id="KW-1185">Reference proteome</keyword>
<dbReference type="InterPro" id="IPR036412">
    <property type="entry name" value="HAD-like_sf"/>
</dbReference>
<proteinExistence type="predicted"/>
<dbReference type="SUPFAM" id="SSF56784">
    <property type="entry name" value="HAD-like"/>
    <property type="match status" value="1"/>
</dbReference>
<dbReference type="EMBL" id="MH375644">
    <property type="protein sequence ID" value="AXC34542.1"/>
    <property type="molecule type" value="Genomic_DNA"/>
</dbReference>
<dbReference type="RefSeq" id="YP_009838388.1">
    <property type="nucleotide sequence ID" value="NC_048709.1"/>
</dbReference>
<protein>
    <submittedName>
        <fullName evidence="1">5'-3' exonuclease</fullName>
    </submittedName>
</protein>
<keyword evidence="1" id="KW-0540">Nuclease</keyword>
<sequence>MQKKYIGIDFDLTGWDSLVHWFKWCNDRIKEKGGKPIDDWFEVAKSAGGGDLVPIFKDLGVDNPFAYWEQTDLYDNMEPMCGFVNVVKSLIHVYGYNVRIISKCVDSHKDSKVMAVYRHFKEEMDSGLMEFFVSAEKTDVEVGLMIDDYPKVIKAFNQLGIPTIQPRTPLTIEYAECSLNWAPRAAYRDLWVMVGAEGIHKHYEKHHGNQ</sequence>
<dbReference type="KEGG" id="vg:55608620"/>
<reference evidence="1 2" key="1">
    <citation type="submission" date="2018-05" db="EMBL/GenBank/DDBJ databases">
        <title>The genome of Vibrio coralliilyticus phage YC.</title>
        <authorList>
            <person name="Benler S."/>
        </authorList>
    </citation>
    <scope>NUCLEOTIDE SEQUENCE [LARGE SCALE GENOMIC DNA]</scope>
</reference>
<evidence type="ECO:0000313" key="2">
    <source>
        <dbReference type="Proteomes" id="UP000260311"/>
    </source>
</evidence>
<name>A0A384ZSA5_9CAUD</name>
<dbReference type="InterPro" id="IPR023214">
    <property type="entry name" value="HAD_sf"/>
</dbReference>
<organism evidence="1 2">
    <name type="scientific">Vibrio phage YC</name>
    <dbReference type="NCBI Taxonomy" id="2267403"/>
    <lineage>
        <taxon>Viruses</taxon>
        <taxon>Duplodnaviria</taxon>
        <taxon>Heunggongvirae</taxon>
        <taxon>Uroviricota</taxon>
        <taxon>Caudoviricetes</taxon>
        <taxon>Pantevenvirales</taxon>
        <taxon>Ackermannviridae</taxon>
        <taxon>Campanilevirus</taxon>
        <taxon>Campanilevirus YC</taxon>
    </lineage>
</organism>